<proteinExistence type="inferred from homology"/>
<dbReference type="AlphaFoldDB" id="A0A0C1C101"/>
<keyword evidence="4" id="KW-0699">rRNA-binding</keyword>
<comment type="caution">
    <text evidence="7">The sequence shown here is derived from an EMBL/GenBank/DDBJ whole genome shotgun (WGS) entry which is preliminary data.</text>
</comment>
<keyword evidence="2 4" id="KW-0396">Initiation factor</keyword>
<dbReference type="SUPFAM" id="SSF50249">
    <property type="entry name" value="Nucleic acid-binding proteins"/>
    <property type="match status" value="1"/>
</dbReference>
<dbReference type="InterPro" id="IPR004368">
    <property type="entry name" value="TIF_IF1"/>
</dbReference>
<dbReference type="FunFam" id="2.40.50.140:FF:000002">
    <property type="entry name" value="Translation initiation factor IF-1"/>
    <property type="match status" value="1"/>
</dbReference>
<keyword evidence="3 4" id="KW-0648">Protein biosynthesis</keyword>
<dbReference type="Gene3D" id="2.40.50.140">
    <property type="entry name" value="Nucleic acid-binding proteins"/>
    <property type="match status" value="1"/>
</dbReference>
<evidence type="ECO:0000256" key="2">
    <source>
        <dbReference type="ARBA" id="ARBA00022540"/>
    </source>
</evidence>
<dbReference type="PANTHER" id="PTHR33370">
    <property type="entry name" value="TRANSLATION INITIATION FACTOR IF-1, CHLOROPLASTIC"/>
    <property type="match status" value="1"/>
</dbReference>
<dbReference type="InterPro" id="IPR003029">
    <property type="entry name" value="S1_domain"/>
</dbReference>
<evidence type="ECO:0000313" key="7">
    <source>
        <dbReference type="EMBL" id="KIA77351.1"/>
    </source>
</evidence>
<dbReference type="SMART" id="SM00316">
    <property type="entry name" value="S1"/>
    <property type="match status" value="1"/>
</dbReference>
<gene>
    <name evidence="4 7" type="primary">infA</name>
    <name evidence="7" type="ORF">DB43_GL00120</name>
</gene>
<evidence type="ECO:0000259" key="6">
    <source>
        <dbReference type="PROSITE" id="PS50832"/>
    </source>
</evidence>
<comment type="subcellular location">
    <subcellularLocation>
        <location evidence="4">Cytoplasm</location>
    </subcellularLocation>
</comment>
<dbReference type="NCBIfam" id="TIGR00008">
    <property type="entry name" value="infA"/>
    <property type="match status" value="1"/>
</dbReference>
<dbReference type="GO" id="GO:0043022">
    <property type="term" value="F:ribosome binding"/>
    <property type="evidence" value="ECO:0007669"/>
    <property type="project" value="UniProtKB-UniRule"/>
</dbReference>
<dbReference type="HAMAP" id="MF_00075">
    <property type="entry name" value="IF_1"/>
    <property type="match status" value="1"/>
</dbReference>
<dbReference type="GO" id="GO:0005829">
    <property type="term" value="C:cytosol"/>
    <property type="evidence" value="ECO:0007669"/>
    <property type="project" value="TreeGrafter"/>
</dbReference>
<dbReference type="PATRIC" id="fig|83552.4.peg.1490"/>
<dbReference type="PANTHER" id="PTHR33370:SF1">
    <property type="entry name" value="TRANSLATION INITIATION FACTOR IF-1, CHLOROPLASTIC"/>
    <property type="match status" value="1"/>
</dbReference>
<organism evidence="7 8">
    <name type="scientific">Parachlamydia acanthamoebae</name>
    <dbReference type="NCBI Taxonomy" id="83552"/>
    <lineage>
        <taxon>Bacteria</taxon>
        <taxon>Pseudomonadati</taxon>
        <taxon>Chlamydiota</taxon>
        <taxon>Chlamydiia</taxon>
        <taxon>Parachlamydiales</taxon>
        <taxon>Parachlamydiaceae</taxon>
        <taxon>Parachlamydia</taxon>
    </lineage>
</organism>
<dbReference type="CDD" id="cd04451">
    <property type="entry name" value="S1_IF1"/>
    <property type="match status" value="1"/>
</dbReference>
<keyword evidence="4" id="KW-0694">RNA-binding</keyword>
<reference evidence="7 8" key="1">
    <citation type="journal article" date="2014" name="Mol. Biol. Evol.">
        <title>Massive expansion of Ubiquitination-related gene families within the Chlamydiae.</title>
        <authorList>
            <person name="Domman D."/>
            <person name="Collingro A."/>
            <person name="Lagkouvardos I."/>
            <person name="Gehre L."/>
            <person name="Weinmaier T."/>
            <person name="Rattei T."/>
            <person name="Subtil A."/>
            <person name="Horn M."/>
        </authorList>
    </citation>
    <scope>NUCLEOTIDE SEQUENCE [LARGE SCALE GENOMIC DNA]</scope>
    <source>
        <strain evidence="7 8">OEW1</strain>
    </source>
</reference>
<dbReference type="EMBL" id="JSAM01000081">
    <property type="protein sequence ID" value="KIA77351.1"/>
    <property type="molecule type" value="Genomic_DNA"/>
</dbReference>
<dbReference type="GO" id="GO:0019843">
    <property type="term" value="F:rRNA binding"/>
    <property type="evidence" value="ECO:0007669"/>
    <property type="project" value="UniProtKB-UniRule"/>
</dbReference>
<evidence type="ECO:0000256" key="3">
    <source>
        <dbReference type="ARBA" id="ARBA00022917"/>
    </source>
</evidence>
<protein>
    <recommendedName>
        <fullName evidence="4 5">Translation initiation factor IF-1</fullName>
    </recommendedName>
</protein>
<accession>A0A0C1C101</accession>
<sequence length="106" mass="12139">MENSKKVELCLTFNEFVLLSFSVNFVSKKATQETMPKEDTLKLEGTVEELLPNMTFRVTLENGLVVIAHLCGKMRMKNIRVLVGDKVNVEMSPYDLTKGRIVFRQK</sequence>
<dbReference type="Proteomes" id="UP000031307">
    <property type="component" value="Unassembled WGS sequence"/>
</dbReference>
<keyword evidence="4" id="KW-0963">Cytoplasm</keyword>
<dbReference type="InterPro" id="IPR006196">
    <property type="entry name" value="RNA-binding_domain_S1_IF1"/>
</dbReference>
<dbReference type="InterPro" id="IPR012340">
    <property type="entry name" value="NA-bd_OB-fold"/>
</dbReference>
<evidence type="ECO:0000256" key="5">
    <source>
        <dbReference type="NCBIfam" id="TIGR00008"/>
    </source>
</evidence>
<comment type="subunit">
    <text evidence="4">Component of the 30S ribosomal translation pre-initiation complex which assembles on the 30S ribosome in the order IF-2 and IF-3, IF-1 and N-formylmethionyl-tRNA(fMet); mRNA recruitment can occur at any time during PIC assembly.</text>
</comment>
<dbReference type="PROSITE" id="PS50832">
    <property type="entry name" value="S1_IF1_TYPE"/>
    <property type="match status" value="1"/>
</dbReference>
<comment type="function">
    <text evidence="4">One of the essential components for the initiation of protein synthesis. Stabilizes the binding of IF-2 and IF-3 on the 30S subunit to which N-formylmethionyl-tRNA(fMet) subsequently binds. Helps modulate mRNA selection, yielding the 30S pre-initiation complex (PIC). Upon addition of the 50S ribosomal subunit IF-1, IF-2 and IF-3 are released leaving the mature 70S translation initiation complex.</text>
</comment>
<dbReference type="GO" id="GO:0003743">
    <property type="term" value="F:translation initiation factor activity"/>
    <property type="evidence" value="ECO:0007669"/>
    <property type="project" value="UniProtKB-UniRule"/>
</dbReference>
<name>A0A0C1C101_9BACT</name>
<feature type="domain" description="S1-like" evidence="6">
    <location>
        <begin position="31"/>
        <end position="106"/>
    </location>
</feature>
<evidence type="ECO:0000256" key="1">
    <source>
        <dbReference type="ARBA" id="ARBA00010939"/>
    </source>
</evidence>
<evidence type="ECO:0000256" key="4">
    <source>
        <dbReference type="HAMAP-Rule" id="MF_00075"/>
    </source>
</evidence>
<evidence type="ECO:0000313" key="8">
    <source>
        <dbReference type="Proteomes" id="UP000031307"/>
    </source>
</evidence>
<dbReference type="Pfam" id="PF01176">
    <property type="entry name" value="eIF-1a"/>
    <property type="match status" value="1"/>
</dbReference>
<comment type="similarity">
    <text evidence="1 4">Belongs to the IF-1 family.</text>
</comment>